<dbReference type="EMBL" id="VYYT01000444">
    <property type="protein sequence ID" value="KAK2735428.1"/>
    <property type="molecule type" value="Genomic_DNA"/>
</dbReference>
<evidence type="ECO:0000313" key="2">
    <source>
        <dbReference type="EMBL" id="KAK2735428.1"/>
    </source>
</evidence>
<dbReference type="Proteomes" id="UP001281614">
    <property type="component" value="Unassembled WGS sequence"/>
</dbReference>
<dbReference type="AlphaFoldDB" id="A0AAD9Y4F8"/>
<keyword evidence="3" id="KW-1185">Reference proteome</keyword>
<evidence type="ECO:0000256" key="1">
    <source>
        <dbReference type="SAM" id="MobiDB-lite"/>
    </source>
</evidence>
<feature type="compositionally biased region" description="Polar residues" evidence="1">
    <location>
        <begin position="20"/>
        <end position="39"/>
    </location>
</feature>
<sequence length="119" mass="12874">MSTRKSPAEESGISPDIDTKSISHGSKNNGSEPSANVSSIGAGASFPTHQLPELLPGSSKKPQSLPAWALAATNSTRHLSQPWKSHYGTDLDDPNFATLKDEIPWNERRFKVSYAEDPN</sequence>
<protein>
    <submittedName>
        <fullName evidence="2">Uncharacterized protein</fullName>
    </submittedName>
</protein>
<reference evidence="2" key="1">
    <citation type="submission" date="2023-02" db="EMBL/GenBank/DDBJ databases">
        <title>Colletotrichum kahawae CIFC_Que2 genome sequencing and assembly.</title>
        <authorList>
            <person name="Baroncelli R."/>
        </authorList>
    </citation>
    <scope>NUCLEOTIDE SEQUENCE</scope>
    <source>
        <strain evidence="2">CIFC_Que2</strain>
    </source>
</reference>
<proteinExistence type="predicted"/>
<accession>A0AAD9Y4F8</accession>
<feature type="region of interest" description="Disordered" evidence="1">
    <location>
        <begin position="1"/>
        <end position="65"/>
    </location>
</feature>
<organism evidence="2 3">
    <name type="scientific">Colletotrichum kahawae</name>
    <name type="common">Coffee berry disease fungus</name>
    <dbReference type="NCBI Taxonomy" id="34407"/>
    <lineage>
        <taxon>Eukaryota</taxon>
        <taxon>Fungi</taxon>
        <taxon>Dikarya</taxon>
        <taxon>Ascomycota</taxon>
        <taxon>Pezizomycotina</taxon>
        <taxon>Sordariomycetes</taxon>
        <taxon>Hypocreomycetidae</taxon>
        <taxon>Glomerellales</taxon>
        <taxon>Glomerellaceae</taxon>
        <taxon>Colletotrichum</taxon>
        <taxon>Colletotrichum gloeosporioides species complex</taxon>
    </lineage>
</organism>
<evidence type="ECO:0000313" key="3">
    <source>
        <dbReference type="Proteomes" id="UP001281614"/>
    </source>
</evidence>
<name>A0AAD9Y4F8_COLKA</name>
<gene>
    <name evidence="2" type="ORF">CKAH01_01809</name>
</gene>
<comment type="caution">
    <text evidence="2">The sequence shown here is derived from an EMBL/GenBank/DDBJ whole genome shotgun (WGS) entry which is preliminary data.</text>
</comment>